<feature type="region of interest" description="Disordered" evidence="1">
    <location>
        <begin position="97"/>
        <end position="147"/>
    </location>
</feature>
<feature type="compositionally biased region" description="Pro residues" evidence="1">
    <location>
        <begin position="98"/>
        <end position="126"/>
    </location>
</feature>
<dbReference type="EMBL" id="QKYT01000083">
    <property type="protein sequence ID" value="RIA94325.1"/>
    <property type="molecule type" value="Genomic_DNA"/>
</dbReference>
<dbReference type="OrthoDB" id="2433205at2759"/>
<evidence type="ECO:0000313" key="3">
    <source>
        <dbReference type="Proteomes" id="UP000265703"/>
    </source>
</evidence>
<protein>
    <submittedName>
        <fullName evidence="2">Uncharacterized protein</fullName>
    </submittedName>
</protein>
<comment type="caution">
    <text evidence="2">The sequence shown here is derived from an EMBL/GenBank/DDBJ whole genome shotgun (WGS) entry which is preliminary data.</text>
</comment>
<accession>A0A397TCZ4</accession>
<keyword evidence="3" id="KW-1185">Reference proteome</keyword>
<dbReference type="Proteomes" id="UP000265703">
    <property type="component" value="Unassembled WGS sequence"/>
</dbReference>
<evidence type="ECO:0000313" key="2">
    <source>
        <dbReference type="EMBL" id="RIA94325.1"/>
    </source>
</evidence>
<gene>
    <name evidence="2" type="ORF">C1645_818131</name>
</gene>
<evidence type="ECO:0000256" key="1">
    <source>
        <dbReference type="SAM" id="MobiDB-lite"/>
    </source>
</evidence>
<sequence length="147" mass="16809">MQNFRIDILISIQSNNQKLINYLKLIKSQPITDSLAAYDGFKSEELLHFRKIFCNKLDDTITGSELFSDECNTYDNFKFRSFRKLILMQTLILILIPDPNPDPNPNSDPNLDPNPDPNPNPNPNPNSDPNSNPNSNSNLMLTPKYLQ</sequence>
<proteinExistence type="predicted"/>
<reference evidence="2 3" key="1">
    <citation type="submission" date="2018-06" db="EMBL/GenBank/DDBJ databases">
        <title>Comparative genomics reveals the genomic features of Rhizophagus irregularis, R. cerebriforme, R. diaphanum and Gigaspora rosea, and their symbiotic lifestyle signature.</title>
        <authorList>
            <person name="Morin E."/>
            <person name="San Clemente H."/>
            <person name="Chen E.C.H."/>
            <person name="De La Providencia I."/>
            <person name="Hainaut M."/>
            <person name="Kuo A."/>
            <person name="Kohler A."/>
            <person name="Murat C."/>
            <person name="Tang N."/>
            <person name="Roy S."/>
            <person name="Loubradou J."/>
            <person name="Henrissat B."/>
            <person name="Grigoriev I.V."/>
            <person name="Corradi N."/>
            <person name="Roux C."/>
            <person name="Martin F.M."/>
        </authorList>
    </citation>
    <scope>NUCLEOTIDE SEQUENCE [LARGE SCALE GENOMIC DNA]</scope>
    <source>
        <strain evidence="2 3">DAOM 227022</strain>
    </source>
</reference>
<feature type="compositionally biased region" description="Low complexity" evidence="1">
    <location>
        <begin position="127"/>
        <end position="138"/>
    </location>
</feature>
<organism evidence="2 3">
    <name type="scientific">Glomus cerebriforme</name>
    <dbReference type="NCBI Taxonomy" id="658196"/>
    <lineage>
        <taxon>Eukaryota</taxon>
        <taxon>Fungi</taxon>
        <taxon>Fungi incertae sedis</taxon>
        <taxon>Mucoromycota</taxon>
        <taxon>Glomeromycotina</taxon>
        <taxon>Glomeromycetes</taxon>
        <taxon>Glomerales</taxon>
        <taxon>Glomeraceae</taxon>
        <taxon>Glomus</taxon>
    </lineage>
</organism>
<dbReference type="AlphaFoldDB" id="A0A397TCZ4"/>
<name>A0A397TCZ4_9GLOM</name>